<evidence type="ECO:0000259" key="9">
    <source>
        <dbReference type="PROSITE" id="PS50850"/>
    </source>
</evidence>
<comment type="subcellular location">
    <subcellularLocation>
        <location evidence="1">Cell membrane</location>
        <topology evidence="1">Multi-pass membrane protein</topology>
    </subcellularLocation>
</comment>
<evidence type="ECO:0000256" key="8">
    <source>
        <dbReference type="SAM" id="Phobius"/>
    </source>
</evidence>
<dbReference type="PANTHER" id="PTHR23513">
    <property type="entry name" value="INTEGRAL MEMBRANE EFFLUX PROTEIN-RELATED"/>
    <property type="match status" value="1"/>
</dbReference>
<evidence type="ECO:0000256" key="7">
    <source>
        <dbReference type="SAM" id="MobiDB-lite"/>
    </source>
</evidence>
<dbReference type="RefSeq" id="WP_320941397.1">
    <property type="nucleotide sequence ID" value="NZ_BAABEU010000006.1"/>
</dbReference>
<dbReference type="CDD" id="cd06173">
    <property type="entry name" value="MFS_MefA_like"/>
    <property type="match status" value="1"/>
</dbReference>
<feature type="domain" description="Major facilitator superfamily (MFS) profile" evidence="9">
    <location>
        <begin position="215"/>
        <end position="429"/>
    </location>
</feature>
<proteinExistence type="predicted"/>
<evidence type="ECO:0000256" key="1">
    <source>
        <dbReference type="ARBA" id="ARBA00004651"/>
    </source>
</evidence>
<protein>
    <submittedName>
        <fullName evidence="10">MFS transporter</fullName>
    </submittedName>
</protein>
<feature type="region of interest" description="Disordered" evidence="7">
    <location>
        <begin position="400"/>
        <end position="429"/>
    </location>
</feature>
<dbReference type="InterPro" id="IPR036259">
    <property type="entry name" value="MFS_trans_sf"/>
</dbReference>
<evidence type="ECO:0000313" key="11">
    <source>
        <dbReference type="Proteomes" id="UP001323798"/>
    </source>
</evidence>
<evidence type="ECO:0000256" key="6">
    <source>
        <dbReference type="ARBA" id="ARBA00023136"/>
    </source>
</evidence>
<accession>A0ABZ0SJ95</accession>
<feature type="transmembrane region" description="Helical" evidence="8">
    <location>
        <begin position="12"/>
        <end position="36"/>
    </location>
</feature>
<dbReference type="PROSITE" id="PS50850">
    <property type="entry name" value="MFS"/>
    <property type="match status" value="1"/>
</dbReference>
<keyword evidence="11" id="KW-1185">Reference proteome</keyword>
<keyword evidence="3" id="KW-1003">Cell membrane</keyword>
<dbReference type="SUPFAM" id="SSF103473">
    <property type="entry name" value="MFS general substrate transporter"/>
    <property type="match status" value="1"/>
</dbReference>
<organism evidence="10 11">
    <name type="scientific">Microbacterium rhizosphaerae</name>
    <dbReference type="NCBI Taxonomy" id="1678237"/>
    <lineage>
        <taxon>Bacteria</taxon>
        <taxon>Bacillati</taxon>
        <taxon>Actinomycetota</taxon>
        <taxon>Actinomycetes</taxon>
        <taxon>Micrococcales</taxon>
        <taxon>Microbacteriaceae</taxon>
        <taxon>Microbacterium</taxon>
    </lineage>
</organism>
<evidence type="ECO:0000256" key="5">
    <source>
        <dbReference type="ARBA" id="ARBA00022989"/>
    </source>
</evidence>
<keyword evidence="4 8" id="KW-0812">Transmembrane</keyword>
<feature type="transmembrane region" description="Helical" evidence="8">
    <location>
        <begin position="307"/>
        <end position="331"/>
    </location>
</feature>
<feature type="transmembrane region" description="Helical" evidence="8">
    <location>
        <begin position="343"/>
        <end position="365"/>
    </location>
</feature>
<dbReference type="Gene3D" id="1.20.1250.20">
    <property type="entry name" value="MFS general substrate transporter like domains"/>
    <property type="match status" value="1"/>
</dbReference>
<dbReference type="Pfam" id="PF05977">
    <property type="entry name" value="MFS_3"/>
    <property type="match status" value="1"/>
</dbReference>
<dbReference type="Proteomes" id="UP001323798">
    <property type="component" value="Chromosome"/>
</dbReference>
<evidence type="ECO:0000256" key="3">
    <source>
        <dbReference type="ARBA" id="ARBA00022475"/>
    </source>
</evidence>
<dbReference type="EMBL" id="CP139368">
    <property type="protein sequence ID" value="WPR88678.1"/>
    <property type="molecule type" value="Genomic_DNA"/>
</dbReference>
<feature type="transmembrane region" description="Helical" evidence="8">
    <location>
        <begin position="218"/>
        <end position="241"/>
    </location>
</feature>
<evidence type="ECO:0000256" key="2">
    <source>
        <dbReference type="ARBA" id="ARBA00022448"/>
    </source>
</evidence>
<keyword evidence="6 8" id="KW-0472">Membrane</keyword>
<name>A0ABZ0SJ95_9MICO</name>
<evidence type="ECO:0000313" key="10">
    <source>
        <dbReference type="EMBL" id="WPR88678.1"/>
    </source>
</evidence>
<feature type="transmembrane region" description="Helical" evidence="8">
    <location>
        <begin position="74"/>
        <end position="93"/>
    </location>
</feature>
<keyword evidence="5 8" id="KW-1133">Transmembrane helix</keyword>
<feature type="compositionally biased region" description="Basic and acidic residues" evidence="7">
    <location>
        <begin position="419"/>
        <end position="429"/>
    </location>
</feature>
<dbReference type="PANTHER" id="PTHR23513:SF6">
    <property type="entry name" value="MAJOR FACILITATOR SUPERFAMILY ASSOCIATED DOMAIN-CONTAINING PROTEIN"/>
    <property type="match status" value="1"/>
</dbReference>
<dbReference type="InterPro" id="IPR020846">
    <property type="entry name" value="MFS_dom"/>
</dbReference>
<feature type="transmembrane region" description="Helical" evidence="8">
    <location>
        <begin position="42"/>
        <end position="62"/>
    </location>
</feature>
<gene>
    <name evidence="10" type="ORF">SM116_12970</name>
</gene>
<dbReference type="InterPro" id="IPR010290">
    <property type="entry name" value="TM_effector"/>
</dbReference>
<feature type="transmembrane region" description="Helical" evidence="8">
    <location>
        <begin position="253"/>
        <end position="274"/>
    </location>
</feature>
<evidence type="ECO:0000256" key="4">
    <source>
        <dbReference type="ARBA" id="ARBA00022692"/>
    </source>
</evidence>
<keyword evidence="2" id="KW-0813">Transport</keyword>
<reference evidence="10 11" key="1">
    <citation type="submission" date="2023-11" db="EMBL/GenBank/DDBJ databases">
        <title>Genome sequence of Microbacterium rhizosphaerae KACC 19337.</title>
        <authorList>
            <person name="Choi H."/>
            <person name="Kim S."/>
            <person name="Kim Y."/>
            <person name="Kwon S.-W."/>
            <person name="Heo J."/>
        </authorList>
    </citation>
    <scope>NUCLEOTIDE SEQUENCE [LARGE SCALE GENOMIC DNA]</scope>
    <source>
        <strain evidence="10 11">KACC 19337</strain>
    </source>
</reference>
<sequence length="429" mass="43975">MSSAFGIPAFRRLWVAGLVSDTGDWFLFIALPLVVLRLSGSAVGTSLAFLLELAPAVVLAPLAARLAGRLDRRLLMVCTNVGQALALIPLLFVRSPEDLPIAYAVIAVHASLAALFEPAKNSMLPDLVEADRLVSANALIGLNQNLARLVGGPLGGVALMVGGLGLVVALDAASYVISAILIATLPRAAGRPAGVGEHETASAPMGVGAALRLRALRAVYAIVGLASVAQGMFLVLFLLFVTDPLHGSDADVGLLRGIQAIGAIVAGLALGFFTRGASPRALTIGSVFAFGLVSLVTWNLPSITTQLWPYVVLFAIVGAPGVIMMTGVMSIMQTAAAPRERAAAFASLGLVAAVGQAVGILLAGLAGDPALLVPLLDLQACLYLAAGVVGLIWMRRPAADAEPATPRGGARPVEAPPARGRDRERPSGD</sequence>
<feature type="transmembrane region" description="Helical" evidence="8">
    <location>
        <begin position="281"/>
        <end position="301"/>
    </location>
</feature>
<feature type="transmembrane region" description="Helical" evidence="8">
    <location>
        <begin position="371"/>
        <end position="393"/>
    </location>
</feature>